<name>A0A9X1XX51_9FLAO</name>
<accession>A0A9X1XX51</accession>
<proteinExistence type="predicted"/>
<evidence type="ECO:0000259" key="1">
    <source>
        <dbReference type="Pfam" id="PF14317"/>
    </source>
</evidence>
<evidence type="ECO:0000313" key="2">
    <source>
        <dbReference type="EMBL" id="MCK8143431.1"/>
    </source>
</evidence>
<gene>
    <name evidence="2" type="ORF">MW871_16185</name>
</gene>
<dbReference type="EMBL" id="JALNUB010000033">
    <property type="protein sequence ID" value="MCK8143431.1"/>
    <property type="molecule type" value="Genomic_DNA"/>
</dbReference>
<evidence type="ECO:0000313" key="3">
    <source>
        <dbReference type="Proteomes" id="UP001139260"/>
    </source>
</evidence>
<dbReference type="Proteomes" id="UP001139260">
    <property type="component" value="Unassembled WGS sequence"/>
</dbReference>
<comment type="caution">
    <text evidence="2">The sequence shown here is derived from an EMBL/GenBank/DDBJ whole genome shotgun (WGS) entry which is preliminary data.</text>
</comment>
<dbReference type="Pfam" id="PF14317">
    <property type="entry name" value="YcxB"/>
    <property type="match status" value="1"/>
</dbReference>
<organism evidence="2 3">
    <name type="scientific">Flavobacterium pygoscelis</name>
    <dbReference type="NCBI Taxonomy" id="2893176"/>
    <lineage>
        <taxon>Bacteria</taxon>
        <taxon>Pseudomonadati</taxon>
        <taxon>Bacteroidota</taxon>
        <taxon>Flavobacteriia</taxon>
        <taxon>Flavobacteriales</taxon>
        <taxon>Flavobacteriaceae</taxon>
        <taxon>Flavobacterium</taxon>
    </lineage>
</organism>
<dbReference type="RefSeq" id="WP_248429425.1">
    <property type="nucleotide sequence ID" value="NZ_JALNUB010000033.1"/>
</dbReference>
<dbReference type="InterPro" id="IPR025588">
    <property type="entry name" value="YcxB-like_C"/>
</dbReference>
<reference evidence="2" key="1">
    <citation type="submission" date="2022-04" db="EMBL/GenBank/DDBJ databases">
        <title>Flavobacterium pygoscelis sp. nov. isolated from Chinstrap chick (Pygoscelis antarcticus).</title>
        <authorList>
            <person name="Irgang R."/>
            <person name="Poblete-Morales M."/>
            <person name="Avendano-Herrera R."/>
        </authorList>
    </citation>
    <scope>NUCLEOTIDE SEQUENCE</scope>
    <source>
        <strain evidence="2">I-SCBP12n</strain>
    </source>
</reference>
<dbReference type="AlphaFoldDB" id="A0A9X1XX51"/>
<keyword evidence="3" id="KW-1185">Reference proteome</keyword>
<sequence length="90" mass="10978">MYEKLENIKTGEIETLEYEDLSWEFTEEGLIMRSLNTERKLYWKDFTSYLIKENNLFMFTKNYEPFILGEIEIGKDNFKKLVDYVAERLK</sequence>
<feature type="domain" description="YcxB-like C-terminal" evidence="1">
    <location>
        <begin position="25"/>
        <end position="64"/>
    </location>
</feature>
<protein>
    <recommendedName>
        <fullName evidence="1">YcxB-like C-terminal domain-containing protein</fullName>
    </recommendedName>
</protein>